<keyword evidence="4 5" id="KW-0472">Membrane</keyword>
<reference evidence="9" key="1">
    <citation type="submission" date="2017-02" db="UniProtKB">
        <authorList>
            <consortium name="WormBaseParasite"/>
        </authorList>
    </citation>
    <scope>IDENTIFICATION</scope>
</reference>
<evidence type="ECO:0000256" key="4">
    <source>
        <dbReference type="ARBA" id="ARBA00023136"/>
    </source>
</evidence>
<dbReference type="PROSITE" id="PS50929">
    <property type="entry name" value="ABC_TM1F"/>
    <property type="match status" value="1"/>
</dbReference>
<evidence type="ECO:0000313" key="8">
    <source>
        <dbReference type="Proteomes" id="UP000278627"/>
    </source>
</evidence>
<dbReference type="Pfam" id="PF00664">
    <property type="entry name" value="ABC_membrane"/>
    <property type="match status" value="1"/>
</dbReference>
<organism evidence="9">
    <name type="scientific">Brugia pahangi</name>
    <name type="common">Filarial nematode worm</name>
    <dbReference type="NCBI Taxonomy" id="6280"/>
    <lineage>
        <taxon>Eukaryota</taxon>
        <taxon>Metazoa</taxon>
        <taxon>Ecdysozoa</taxon>
        <taxon>Nematoda</taxon>
        <taxon>Chromadorea</taxon>
        <taxon>Rhabditida</taxon>
        <taxon>Spirurina</taxon>
        <taxon>Spiruromorpha</taxon>
        <taxon>Filarioidea</taxon>
        <taxon>Onchocercidae</taxon>
        <taxon>Brugia</taxon>
    </lineage>
</organism>
<feature type="domain" description="ABC transmembrane type-1" evidence="6">
    <location>
        <begin position="37"/>
        <end position="251"/>
    </location>
</feature>
<dbReference type="GO" id="GO:0005743">
    <property type="term" value="C:mitochondrial inner membrane"/>
    <property type="evidence" value="ECO:0007669"/>
    <property type="project" value="TreeGrafter"/>
</dbReference>
<feature type="transmembrane region" description="Helical" evidence="5">
    <location>
        <begin position="89"/>
        <end position="114"/>
    </location>
</feature>
<dbReference type="GO" id="GO:0015421">
    <property type="term" value="F:ABC-type oligopeptide transporter activity"/>
    <property type="evidence" value="ECO:0007669"/>
    <property type="project" value="TreeGrafter"/>
</dbReference>
<dbReference type="STRING" id="6280.A0A0N4TX90"/>
<gene>
    <name evidence="7" type="ORF">BPAG_LOCUS13512</name>
</gene>
<dbReference type="SUPFAM" id="SSF90123">
    <property type="entry name" value="ABC transporter transmembrane region"/>
    <property type="match status" value="1"/>
</dbReference>
<dbReference type="GO" id="GO:0005524">
    <property type="term" value="F:ATP binding"/>
    <property type="evidence" value="ECO:0007669"/>
    <property type="project" value="InterPro"/>
</dbReference>
<dbReference type="CDD" id="cd18577">
    <property type="entry name" value="ABC_6TM_Pgp_ABCB1_D1_like"/>
    <property type="match status" value="1"/>
</dbReference>
<comment type="subcellular location">
    <subcellularLocation>
        <location evidence="1">Membrane</location>
        <topology evidence="1">Multi-pass membrane protein</topology>
    </subcellularLocation>
</comment>
<dbReference type="InterPro" id="IPR036640">
    <property type="entry name" value="ABC1_TM_sf"/>
</dbReference>
<dbReference type="WBParaSite" id="BPAG_0001358401-mRNA-1">
    <property type="protein sequence ID" value="BPAG_0001358401-mRNA-1"/>
    <property type="gene ID" value="BPAG_0001358401"/>
</dbReference>
<evidence type="ECO:0000313" key="9">
    <source>
        <dbReference type="WBParaSite" id="BPAG_0001358401-mRNA-1"/>
    </source>
</evidence>
<evidence type="ECO:0000256" key="5">
    <source>
        <dbReference type="SAM" id="Phobius"/>
    </source>
</evidence>
<accession>A0A0N4TX90</accession>
<evidence type="ECO:0000259" key="6">
    <source>
        <dbReference type="PROSITE" id="PS50929"/>
    </source>
</evidence>
<sequence>MSPISRIESNKTGKLANDDYDLQSYRYAKPFDYFLLITGILLSIAQGSLQAVQSIIFKRLSDTLIEGQTKWGTEEFDELKFHDGAMEAIFMYFGYGIAILILATISMTCWHTICERQIYQIRKRYFAAVLRQNMGWFDSHPSGELITKMSDGIDRIKDGIGDKVGILFSNGTAFIGGIVVAFICSWGMTLIMLAFMPILAGLMAFLTRFVSTSVRKELHAYEKAGAVAEEVIVGIRTVIALNGQKKEINRFYFFIIFFFLIIK</sequence>
<keyword evidence="2 5" id="KW-0812">Transmembrane</keyword>
<dbReference type="PANTHER" id="PTHR43394:SF27">
    <property type="entry name" value="ATP-DEPENDENT TRANSLOCASE ABCB1-LIKE"/>
    <property type="match status" value="1"/>
</dbReference>
<dbReference type="AlphaFoldDB" id="A0A0N4TX90"/>
<dbReference type="InterPro" id="IPR039421">
    <property type="entry name" value="Type_1_exporter"/>
</dbReference>
<dbReference type="EMBL" id="UZAD01013404">
    <property type="protein sequence ID" value="VDN94697.1"/>
    <property type="molecule type" value="Genomic_DNA"/>
</dbReference>
<evidence type="ECO:0000256" key="1">
    <source>
        <dbReference type="ARBA" id="ARBA00004141"/>
    </source>
</evidence>
<name>A0A0N4TX90_BRUPA</name>
<feature type="transmembrane region" description="Helical" evidence="5">
    <location>
        <begin position="33"/>
        <end position="56"/>
    </location>
</feature>
<keyword evidence="3 5" id="KW-1133">Transmembrane helix</keyword>
<dbReference type="Proteomes" id="UP000278627">
    <property type="component" value="Unassembled WGS sequence"/>
</dbReference>
<evidence type="ECO:0000256" key="2">
    <source>
        <dbReference type="ARBA" id="ARBA00022692"/>
    </source>
</evidence>
<dbReference type="InterPro" id="IPR011527">
    <property type="entry name" value="ABC1_TM_dom"/>
</dbReference>
<feature type="transmembrane region" description="Helical" evidence="5">
    <location>
        <begin position="189"/>
        <end position="210"/>
    </location>
</feature>
<dbReference type="PANTHER" id="PTHR43394">
    <property type="entry name" value="ATP-DEPENDENT PERMEASE MDL1, MITOCHONDRIAL"/>
    <property type="match status" value="1"/>
</dbReference>
<keyword evidence="8" id="KW-1185">Reference proteome</keyword>
<feature type="transmembrane region" description="Helical" evidence="5">
    <location>
        <begin position="164"/>
        <end position="183"/>
    </location>
</feature>
<evidence type="ECO:0000313" key="7">
    <source>
        <dbReference type="EMBL" id="VDN94697.1"/>
    </source>
</evidence>
<proteinExistence type="predicted"/>
<reference evidence="7 8" key="2">
    <citation type="submission" date="2018-11" db="EMBL/GenBank/DDBJ databases">
        <authorList>
            <consortium name="Pathogen Informatics"/>
        </authorList>
    </citation>
    <scope>NUCLEOTIDE SEQUENCE [LARGE SCALE GENOMIC DNA]</scope>
</reference>
<dbReference type="Gene3D" id="1.20.1560.10">
    <property type="entry name" value="ABC transporter type 1, transmembrane domain"/>
    <property type="match status" value="1"/>
</dbReference>
<dbReference type="GO" id="GO:0090374">
    <property type="term" value="P:oligopeptide export from mitochondrion"/>
    <property type="evidence" value="ECO:0007669"/>
    <property type="project" value="TreeGrafter"/>
</dbReference>
<evidence type="ECO:0000256" key="3">
    <source>
        <dbReference type="ARBA" id="ARBA00022989"/>
    </source>
</evidence>
<protein>
    <submittedName>
        <fullName evidence="9">ABC transmembrane type-1 domain-containing protein</fullName>
    </submittedName>
</protein>